<dbReference type="Proteomes" id="UP000564378">
    <property type="component" value="Unassembled WGS sequence"/>
</dbReference>
<evidence type="ECO:0000259" key="3">
    <source>
        <dbReference type="Pfam" id="PF10017"/>
    </source>
</evidence>
<feature type="domain" description="Histidine-specific methyltransferase SAM-dependent" evidence="3">
    <location>
        <begin position="14"/>
        <end position="313"/>
    </location>
</feature>
<protein>
    <submittedName>
        <fullName evidence="4">L-histidine N(Alpha)-methyltransferase</fullName>
        <ecNumber evidence="4">2.1.1.44</ecNumber>
    </submittedName>
</protein>
<reference evidence="4 5" key="1">
    <citation type="submission" date="2020-08" db="EMBL/GenBank/DDBJ databases">
        <title>Draft genome sequence of Parasphingopyxis sp. GrpM-11.</title>
        <authorList>
            <person name="Oh J."/>
            <person name="Roh D.-H."/>
        </authorList>
    </citation>
    <scope>NUCLEOTIDE SEQUENCE [LARGE SCALE GENOMIC DNA]</scope>
    <source>
        <strain evidence="4 5">GrpM-11</strain>
    </source>
</reference>
<proteinExistence type="predicted"/>
<dbReference type="SUPFAM" id="SSF53335">
    <property type="entry name" value="S-adenosyl-L-methionine-dependent methyltransferases"/>
    <property type="match status" value="1"/>
</dbReference>
<sequence>MATIETDAGVDPAFRKAVLDGLRMDRRAIGARWLYDLKGSELFEDITDLPEYYPTRTERGLLDAYSGEAGAAIGAGRAVIEFGSGSSAKTPLLLKQIDPAAYVPIDISGEFLRDSAESLSDEFPELPVFPVEADFSHKVPLPEAVADMPKLGFFPGSTIGNMVPPIAVDFLRTMKETLGIGAMLLIGMDRVKGEEILVPAYDDAAGVTAAFNLNLLTRINRELGGTIPEDAFRHRAVWNDPLARVEMHIEALRDVEFTVEGERFAMAKGETIHTENSHKYGPRDARILLRAGGWTMIREWSDRKDQFALILAEAQPEVTAP</sequence>
<dbReference type="PANTHER" id="PTHR43397">
    <property type="entry name" value="ERGOTHIONEINE BIOSYNTHESIS PROTEIN 1"/>
    <property type="match status" value="1"/>
</dbReference>
<accession>A0A842HSV6</accession>
<keyword evidence="5" id="KW-1185">Reference proteome</keyword>
<keyword evidence="1 4" id="KW-0489">Methyltransferase</keyword>
<dbReference type="AlphaFoldDB" id="A0A842HSV6"/>
<dbReference type="InterPro" id="IPR029063">
    <property type="entry name" value="SAM-dependent_MTases_sf"/>
</dbReference>
<dbReference type="InterPro" id="IPR051128">
    <property type="entry name" value="EgtD_Methyltrsf_superfamily"/>
</dbReference>
<dbReference type="PIRSF" id="PIRSF018005">
    <property type="entry name" value="UCP018005"/>
    <property type="match status" value="1"/>
</dbReference>
<dbReference type="InterPro" id="IPR019257">
    <property type="entry name" value="MeTrfase_dom"/>
</dbReference>
<evidence type="ECO:0000313" key="4">
    <source>
        <dbReference type="EMBL" id="MBC2776166.1"/>
    </source>
</evidence>
<dbReference type="EC" id="2.1.1.44" evidence="4"/>
<keyword evidence="2 4" id="KW-0808">Transferase</keyword>
<dbReference type="Gene3D" id="3.40.50.150">
    <property type="entry name" value="Vaccinia Virus protein VP39"/>
    <property type="match status" value="1"/>
</dbReference>
<evidence type="ECO:0000256" key="1">
    <source>
        <dbReference type="ARBA" id="ARBA00022603"/>
    </source>
</evidence>
<gene>
    <name evidence="4" type="primary">egtD</name>
    <name evidence="4" type="ORF">H6P80_00900</name>
</gene>
<name>A0A842HSV6_9SPHN</name>
<dbReference type="PANTHER" id="PTHR43397:SF1">
    <property type="entry name" value="ERGOTHIONEINE BIOSYNTHESIS PROTEIN 1"/>
    <property type="match status" value="1"/>
</dbReference>
<organism evidence="4 5">
    <name type="scientific">Parasphingopyxis marina</name>
    <dbReference type="NCBI Taxonomy" id="2761622"/>
    <lineage>
        <taxon>Bacteria</taxon>
        <taxon>Pseudomonadati</taxon>
        <taxon>Pseudomonadota</taxon>
        <taxon>Alphaproteobacteria</taxon>
        <taxon>Sphingomonadales</taxon>
        <taxon>Sphingomonadaceae</taxon>
        <taxon>Parasphingopyxis</taxon>
    </lineage>
</organism>
<dbReference type="GO" id="GO:0032259">
    <property type="term" value="P:methylation"/>
    <property type="evidence" value="ECO:0007669"/>
    <property type="project" value="UniProtKB-KW"/>
</dbReference>
<evidence type="ECO:0000256" key="2">
    <source>
        <dbReference type="ARBA" id="ARBA00022679"/>
    </source>
</evidence>
<evidence type="ECO:0000313" key="5">
    <source>
        <dbReference type="Proteomes" id="UP000564378"/>
    </source>
</evidence>
<dbReference type="InterPro" id="IPR035094">
    <property type="entry name" value="EgtD"/>
</dbReference>
<dbReference type="NCBIfam" id="TIGR03438">
    <property type="entry name" value="egtD_ergothio"/>
    <property type="match status" value="1"/>
</dbReference>
<dbReference type="EMBL" id="JACJVJ010000001">
    <property type="protein sequence ID" value="MBC2776166.1"/>
    <property type="molecule type" value="Genomic_DNA"/>
</dbReference>
<dbReference type="RefSeq" id="WP_185799477.1">
    <property type="nucleotide sequence ID" value="NZ_JACJVJ010000001.1"/>
</dbReference>
<comment type="caution">
    <text evidence="4">The sequence shown here is derived from an EMBL/GenBank/DDBJ whole genome shotgun (WGS) entry which is preliminary data.</text>
</comment>
<dbReference type="InterPro" id="IPR017804">
    <property type="entry name" value="MeTrfase_EgtD-like"/>
</dbReference>
<dbReference type="GO" id="GO:0052706">
    <property type="term" value="F:L-histidine N(alpha)-methyltransferase activity"/>
    <property type="evidence" value="ECO:0007669"/>
    <property type="project" value="UniProtKB-EC"/>
</dbReference>
<dbReference type="Pfam" id="PF10017">
    <property type="entry name" value="Methyltransf_33"/>
    <property type="match status" value="1"/>
</dbReference>